<accession>A0ACB8TQ53</accession>
<dbReference type="EMBL" id="MU274947">
    <property type="protein sequence ID" value="KAI0084119.1"/>
    <property type="molecule type" value="Genomic_DNA"/>
</dbReference>
<reference evidence="1" key="1">
    <citation type="journal article" date="2021" name="Environ. Microbiol.">
        <title>Gene family expansions and transcriptome signatures uncover fungal adaptations to wood decay.</title>
        <authorList>
            <person name="Hage H."/>
            <person name="Miyauchi S."/>
            <person name="Viragh M."/>
            <person name="Drula E."/>
            <person name="Min B."/>
            <person name="Chaduli D."/>
            <person name="Navarro D."/>
            <person name="Favel A."/>
            <person name="Norest M."/>
            <person name="Lesage-Meessen L."/>
            <person name="Balint B."/>
            <person name="Merenyi Z."/>
            <person name="de Eugenio L."/>
            <person name="Morin E."/>
            <person name="Martinez A.T."/>
            <person name="Baldrian P."/>
            <person name="Stursova M."/>
            <person name="Martinez M.J."/>
            <person name="Novotny C."/>
            <person name="Magnuson J.K."/>
            <person name="Spatafora J.W."/>
            <person name="Maurice S."/>
            <person name="Pangilinan J."/>
            <person name="Andreopoulos W."/>
            <person name="LaButti K."/>
            <person name="Hundley H."/>
            <person name="Na H."/>
            <person name="Kuo A."/>
            <person name="Barry K."/>
            <person name="Lipzen A."/>
            <person name="Henrissat B."/>
            <person name="Riley R."/>
            <person name="Ahrendt S."/>
            <person name="Nagy L.G."/>
            <person name="Grigoriev I.V."/>
            <person name="Martin F."/>
            <person name="Rosso M.N."/>
        </authorList>
    </citation>
    <scope>NUCLEOTIDE SEQUENCE</scope>
    <source>
        <strain evidence="1">CBS 384.51</strain>
    </source>
</reference>
<organism evidence="1 2">
    <name type="scientific">Irpex rosettiformis</name>
    <dbReference type="NCBI Taxonomy" id="378272"/>
    <lineage>
        <taxon>Eukaryota</taxon>
        <taxon>Fungi</taxon>
        <taxon>Dikarya</taxon>
        <taxon>Basidiomycota</taxon>
        <taxon>Agaricomycotina</taxon>
        <taxon>Agaricomycetes</taxon>
        <taxon>Polyporales</taxon>
        <taxon>Irpicaceae</taxon>
        <taxon>Irpex</taxon>
    </lineage>
</organism>
<protein>
    <submittedName>
        <fullName evidence="1">MFS general substrate transporter</fullName>
    </submittedName>
</protein>
<gene>
    <name evidence="1" type="ORF">BDY19DRAFT_973940</name>
</gene>
<proteinExistence type="predicted"/>
<keyword evidence="2" id="KW-1185">Reference proteome</keyword>
<sequence length="723" mass="77845">MSRTEEPPYQPTDPIISSNFGPYTPSPSRVRQAQHSRENSQHGSPSHLQLNASVTPSESAPLLGSPHTKKPFYRPRPLWLVPFGIVASIVRGMTLAPRVQVFTQLSCNEFYGHDVYDHTSHSAINVTIAHPSPQSSHVPLHSSLDPFGPYSDRSSIDIVFTPSDGLLSGTSSAASATDDENNPRASPSQKCLSDPRVQSKAAKLQTIMTITMGALSALSTGWWGHFGERYGRMRVLAAATLGLFLTDLTFILVSTPHSIFARYGNVLLVVAPTIEGLLGGWSTLQGATSAYISDCTSDGSRAQVFSRFTGVFYLGFSVGPALGAYLIRHPLFQSPSTSSGSLDGPPPVTSAFYVAAMASFVNLLLVLFIFPESLRKKKTKGGLQYSAVPCTTAGSENLETSLVKRFFGPLALLAPKKAPRLDGGYSRDWSLTILSTSFFLYLLAMGIFQIKYLYAEHVYHWTAEQLSYYITFVGGIRAVQLLFIMPYIISTCKPKPKQKEPQSVSSSVAVHHSGSPKQHGSVVFAHAKDAKPSLGRLKKEMSFDVLLLRLSLLIDFFSHTLVSLSPADAGQALFVGFTALSSLGSGVQPGVNSLALCILQMRAQASGQSGNGEGDGGVGRLFGALASLQAVGQMILGPLMFGVIYSSTVANFPKAIFVTAACTLFTALILLSFLRPDVALRVKRRVRQDDESERGRSRISKDLGRSSQAFASEPSSSGSARSL</sequence>
<name>A0ACB8TQ53_9APHY</name>
<comment type="caution">
    <text evidence="1">The sequence shown here is derived from an EMBL/GenBank/DDBJ whole genome shotgun (WGS) entry which is preliminary data.</text>
</comment>
<evidence type="ECO:0000313" key="1">
    <source>
        <dbReference type="EMBL" id="KAI0084119.1"/>
    </source>
</evidence>
<dbReference type="Proteomes" id="UP001055072">
    <property type="component" value="Unassembled WGS sequence"/>
</dbReference>
<evidence type="ECO:0000313" key="2">
    <source>
        <dbReference type="Proteomes" id="UP001055072"/>
    </source>
</evidence>